<feature type="chain" id="PRO_5013341067" evidence="1">
    <location>
        <begin position="20"/>
        <end position="140"/>
    </location>
</feature>
<dbReference type="EMBL" id="FUXP01000005">
    <property type="protein sequence ID" value="SKA06321.1"/>
    <property type="molecule type" value="Genomic_DNA"/>
</dbReference>
<evidence type="ECO:0000259" key="2">
    <source>
        <dbReference type="Pfam" id="PF13670"/>
    </source>
</evidence>
<keyword evidence="1" id="KW-0732">Signal</keyword>
<protein>
    <submittedName>
        <fullName evidence="3">Peptidase propeptide and YPEB domain-containing protein</fullName>
    </submittedName>
</protein>
<evidence type="ECO:0000313" key="4">
    <source>
        <dbReference type="Proteomes" id="UP000190061"/>
    </source>
</evidence>
<keyword evidence="4" id="KW-1185">Reference proteome</keyword>
<dbReference type="STRING" id="1122188.SAMN02745674_01786"/>
<sequence length="140" mass="15091">MRKLIVLSAGMIAAGTVAAQSPDLTRDQAQAKLTAAGYESVRDLKMDDGFWEADARRADGRWIDVRVHPASGKVYAEDTTAKLDAEAVGRKLTAAGYTNVRDIDFDDGVWTADARTRDGAEVDLAVDPDDGTVLVEHPDD</sequence>
<dbReference type="SUPFAM" id="SSF63825">
    <property type="entry name" value="YWTD domain"/>
    <property type="match status" value="1"/>
</dbReference>
<organism evidence="3 4">
    <name type="scientific">Lysobacter spongiicola DSM 21749</name>
    <dbReference type="NCBI Taxonomy" id="1122188"/>
    <lineage>
        <taxon>Bacteria</taxon>
        <taxon>Pseudomonadati</taxon>
        <taxon>Pseudomonadota</taxon>
        <taxon>Gammaproteobacteria</taxon>
        <taxon>Lysobacterales</taxon>
        <taxon>Lysobacteraceae</taxon>
        <taxon>Novilysobacter</taxon>
    </lineage>
</organism>
<feature type="domain" description="PepSY" evidence="2">
    <location>
        <begin position="78"/>
        <end position="134"/>
    </location>
</feature>
<evidence type="ECO:0000256" key="1">
    <source>
        <dbReference type="SAM" id="SignalP"/>
    </source>
</evidence>
<dbReference type="OrthoDB" id="5951452at2"/>
<evidence type="ECO:0000313" key="3">
    <source>
        <dbReference type="EMBL" id="SKA06321.1"/>
    </source>
</evidence>
<dbReference type="Proteomes" id="UP000190061">
    <property type="component" value="Unassembled WGS sequence"/>
</dbReference>
<reference evidence="3 4" key="1">
    <citation type="submission" date="2017-02" db="EMBL/GenBank/DDBJ databases">
        <authorList>
            <person name="Peterson S.W."/>
        </authorList>
    </citation>
    <scope>NUCLEOTIDE SEQUENCE [LARGE SCALE GENOMIC DNA]</scope>
    <source>
        <strain evidence="3 4">DSM 21749</strain>
    </source>
</reference>
<feature type="domain" description="PepSY" evidence="2">
    <location>
        <begin position="6"/>
        <end position="76"/>
    </location>
</feature>
<gene>
    <name evidence="3" type="ORF">SAMN02745674_01786</name>
</gene>
<proteinExistence type="predicted"/>
<dbReference type="InterPro" id="IPR025711">
    <property type="entry name" value="PepSY"/>
</dbReference>
<name>A0A1T4QS55_9GAMM</name>
<dbReference type="AlphaFoldDB" id="A0A1T4QS55"/>
<dbReference type="RefSeq" id="WP_078758349.1">
    <property type="nucleotide sequence ID" value="NZ_FUXP01000005.1"/>
</dbReference>
<feature type="signal peptide" evidence="1">
    <location>
        <begin position="1"/>
        <end position="19"/>
    </location>
</feature>
<accession>A0A1T4QS55</accession>
<dbReference type="Pfam" id="PF13670">
    <property type="entry name" value="PepSY_2"/>
    <property type="match status" value="2"/>
</dbReference>